<keyword evidence="1" id="KW-0812">Transmembrane</keyword>
<name>A0A2P5E360_PARAD</name>
<dbReference type="EMBL" id="JXTB01000002">
    <property type="protein sequence ID" value="PON79984.1"/>
    <property type="molecule type" value="Genomic_DNA"/>
</dbReference>
<reference evidence="3" key="1">
    <citation type="submission" date="2016-06" db="EMBL/GenBank/DDBJ databases">
        <title>Parallel loss of symbiosis genes in relatives of nitrogen-fixing non-legume Parasponia.</title>
        <authorList>
            <person name="Van Velzen R."/>
            <person name="Holmer R."/>
            <person name="Bu F."/>
            <person name="Rutten L."/>
            <person name="Van Zeijl A."/>
            <person name="Liu W."/>
            <person name="Santuari L."/>
            <person name="Cao Q."/>
            <person name="Sharma T."/>
            <person name="Shen D."/>
            <person name="Roswanjaya Y."/>
            <person name="Wardhani T."/>
            <person name="Kalhor M.S."/>
            <person name="Jansen J."/>
            <person name="Van den Hoogen J."/>
            <person name="Gungor B."/>
            <person name="Hartog M."/>
            <person name="Hontelez J."/>
            <person name="Verver J."/>
            <person name="Yang W.-C."/>
            <person name="Schijlen E."/>
            <person name="Repin R."/>
            <person name="Schilthuizen M."/>
            <person name="Schranz E."/>
            <person name="Heidstra R."/>
            <person name="Miyata K."/>
            <person name="Fedorova E."/>
            <person name="Kohlen W."/>
            <person name="Bisseling T."/>
            <person name="Smit S."/>
            <person name="Geurts R."/>
        </authorList>
    </citation>
    <scope>NUCLEOTIDE SEQUENCE [LARGE SCALE GENOMIC DNA]</scope>
    <source>
        <strain evidence="3">cv. WU1-14</strain>
    </source>
</reference>
<dbReference type="OrthoDB" id="10437368at2759"/>
<evidence type="ECO:0000313" key="2">
    <source>
        <dbReference type="EMBL" id="PON79984.1"/>
    </source>
</evidence>
<dbReference type="AlphaFoldDB" id="A0A2P5E360"/>
<keyword evidence="1" id="KW-1133">Transmembrane helix</keyword>
<evidence type="ECO:0000313" key="3">
    <source>
        <dbReference type="Proteomes" id="UP000237105"/>
    </source>
</evidence>
<accession>A0A2P5E360</accession>
<evidence type="ECO:0000256" key="1">
    <source>
        <dbReference type="SAM" id="Phobius"/>
    </source>
</evidence>
<sequence length="148" mass="17039">MDTIWVYSWIVAECVKKKARNISVKDDIEWLRILNGCIFGGRRHIHILVVTISLNAGSKLRSSQEGDLTIIIKATDDFPRQKKKRLPKDKRLILLKYHSRYNVNFFVIMAPFVGRFYLFVLDVLSSNLKLLRQNGNGTNSHVPLKGAQ</sequence>
<comment type="caution">
    <text evidence="2">The sequence shown here is derived from an EMBL/GenBank/DDBJ whole genome shotgun (WGS) entry which is preliminary data.</text>
</comment>
<dbReference type="Proteomes" id="UP000237105">
    <property type="component" value="Unassembled WGS sequence"/>
</dbReference>
<gene>
    <name evidence="2" type="ORF">PanWU01x14_004340</name>
</gene>
<keyword evidence="1" id="KW-0472">Membrane</keyword>
<organism evidence="2 3">
    <name type="scientific">Parasponia andersonii</name>
    <name type="common">Sponia andersonii</name>
    <dbReference type="NCBI Taxonomy" id="3476"/>
    <lineage>
        <taxon>Eukaryota</taxon>
        <taxon>Viridiplantae</taxon>
        <taxon>Streptophyta</taxon>
        <taxon>Embryophyta</taxon>
        <taxon>Tracheophyta</taxon>
        <taxon>Spermatophyta</taxon>
        <taxon>Magnoliopsida</taxon>
        <taxon>eudicotyledons</taxon>
        <taxon>Gunneridae</taxon>
        <taxon>Pentapetalae</taxon>
        <taxon>rosids</taxon>
        <taxon>fabids</taxon>
        <taxon>Rosales</taxon>
        <taxon>Cannabaceae</taxon>
        <taxon>Parasponia</taxon>
    </lineage>
</organism>
<keyword evidence="3" id="KW-1185">Reference proteome</keyword>
<protein>
    <submittedName>
        <fullName evidence="2">Uncharacterized protein</fullName>
    </submittedName>
</protein>
<proteinExistence type="predicted"/>
<feature type="transmembrane region" description="Helical" evidence="1">
    <location>
        <begin position="101"/>
        <end position="120"/>
    </location>
</feature>